<dbReference type="AlphaFoldDB" id="X1EKM7"/>
<dbReference type="EMBL" id="BART01040816">
    <property type="protein sequence ID" value="GAH20905.1"/>
    <property type="molecule type" value="Genomic_DNA"/>
</dbReference>
<reference evidence="1" key="1">
    <citation type="journal article" date="2014" name="Front. Microbiol.">
        <title>High frequency of phylogenetically diverse reductive dehalogenase-homologous genes in deep subseafloor sedimentary metagenomes.</title>
        <authorList>
            <person name="Kawai M."/>
            <person name="Futagami T."/>
            <person name="Toyoda A."/>
            <person name="Takaki Y."/>
            <person name="Nishi S."/>
            <person name="Hori S."/>
            <person name="Arai W."/>
            <person name="Tsubouchi T."/>
            <person name="Morono Y."/>
            <person name="Uchiyama I."/>
            <person name="Ito T."/>
            <person name="Fujiyama A."/>
            <person name="Inagaki F."/>
            <person name="Takami H."/>
        </authorList>
    </citation>
    <scope>NUCLEOTIDE SEQUENCE</scope>
    <source>
        <strain evidence="1">Expedition CK06-06</strain>
    </source>
</reference>
<gene>
    <name evidence="1" type="ORF">S01H4_66162</name>
</gene>
<proteinExistence type="predicted"/>
<feature type="non-terminal residue" evidence="1">
    <location>
        <position position="1"/>
    </location>
</feature>
<evidence type="ECO:0000313" key="1">
    <source>
        <dbReference type="EMBL" id="GAH20905.1"/>
    </source>
</evidence>
<comment type="caution">
    <text evidence="1">The sequence shown here is derived from an EMBL/GenBank/DDBJ whole genome shotgun (WGS) entry which is preliminary data.</text>
</comment>
<protein>
    <submittedName>
        <fullName evidence="1">Uncharacterized protein</fullName>
    </submittedName>
</protein>
<organism evidence="1">
    <name type="scientific">marine sediment metagenome</name>
    <dbReference type="NCBI Taxonomy" id="412755"/>
    <lineage>
        <taxon>unclassified sequences</taxon>
        <taxon>metagenomes</taxon>
        <taxon>ecological metagenomes</taxon>
    </lineage>
</organism>
<name>X1EKM7_9ZZZZ</name>
<sequence>TEGWKDNGRYIIQVRKENTVVLGNAYAIVE</sequence>
<accession>X1EKM7</accession>